<proteinExistence type="inferred from homology"/>
<name>A0AAN8MG31_9TELE</name>
<comment type="caution">
    <text evidence="5">Lacks conserved residue(s) required for the propagation of feature annotation.</text>
</comment>
<evidence type="ECO:0000313" key="7">
    <source>
        <dbReference type="EMBL" id="KAK6325901.1"/>
    </source>
</evidence>
<keyword evidence="3" id="KW-0378">Hydrolase</keyword>
<dbReference type="GO" id="GO:0008240">
    <property type="term" value="F:tripeptidyl-peptidase activity"/>
    <property type="evidence" value="ECO:0007669"/>
    <property type="project" value="TreeGrafter"/>
</dbReference>
<comment type="similarity">
    <text evidence="1 5">Belongs to the peptidase S8 family.</text>
</comment>
<dbReference type="GO" id="GO:0004252">
    <property type="term" value="F:serine-type endopeptidase activity"/>
    <property type="evidence" value="ECO:0007669"/>
    <property type="project" value="InterPro"/>
</dbReference>
<dbReference type="SUPFAM" id="SSF52743">
    <property type="entry name" value="Subtilisin-like"/>
    <property type="match status" value="1"/>
</dbReference>
<dbReference type="GO" id="GO:0006508">
    <property type="term" value="P:proteolysis"/>
    <property type="evidence" value="ECO:0007669"/>
    <property type="project" value="UniProtKB-KW"/>
</dbReference>
<keyword evidence="4" id="KW-0720">Serine protease</keyword>
<evidence type="ECO:0000259" key="6">
    <source>
        <dbReference type="Pfam" id="PF00082"/>
    </source>
</evidence>
<dbReference type="InterPro" id="IPR000209">
    <property type="entry name" value="Peptidase_S8/S53_dom"/>
</dbReference>
<evidence type="ECO:0000256" key="3">
    <source>
        <dbReference type="ARBA" id="ARBA00022801"/>
    </source>
</evidence>
<sequence length="147" mass="15161">MCWEQGCLSTVGCPGGTSAAVIGVGAYVTPDMMVAEYSLREKLPPNQYTWSSRGPSTDGALGVSISAPGGAIASVPNWTLRGTQLMNGTSMSSPNACGGIALVLSGLKQNGIRPSVPAVRRALENTALKVDSIEVFAQGHGIIQVDR</sequence>
<keyword evidence="8" id="KW-1185">Reference proteome</keyword>
<dbReference type="EMBL" id="JAGTTL010000003">
    <property type="protein sequence ID" value="KAK6325901.1"/>
    <property type="molecule type" value="Genomic_DNA"/>
</dbReference>
<dbReference type="PROSITE" id="PS00138">
    <property type="entry name" value="SUBTILASE_SER"/>
    <property type="match status" value="1"/>
</dbReference>
<evidence type="ECO:0000256" key="4">
    <source>
        <dbReference type="ARBA" id="ARBA00022825"/>
    </source>
</evidence>
<dbReference type="PANTHER" id="PTHR43806">
    <property type="entry name" value="PEPTIDASE S8"/>
    <property type="match status" value="1"/>
</dbReference>
<reference evidence="7 8" key="1">
    <citation type="submission" date="2021-04" db="EMBL/GenBank/DDBJ databases">
        <authorList>
            <person name="De Guttry C."/>
            <person name="Zahm M."/>
            <person name="Klopp C."/>
            <person name="Cabau C."/>
            <person name="Louis A."/>
            <person name="Berthelot C."/>
            <person name="Parey E."/>
            <person name="Roest Crollius H."/>
            <person name="Montfort J."/>
            <person name="Robinson-Rechavi M."/>
            <person name="Bucao C."/>
            <person name="Bouchez O."/>
            <person name="Gislard M."/>
            <person name="Lluch J."/>
            <person name="Milhes M."/>
            <person name="Lampietro C."/>
            <person name="Lopez Roques C."/>
            <person name="Donnadieu C."/>
            <person name="Braasch I."/>
            <person name="Desvignes T."/>
            <person name="Postlethwait J."/>
            <person name="Bobe J."/>
            <person name="Wedekind C."/>
            <person name="Guiguen Y."/>
        </authorList>
    </citation>
    <scope>NUCLEOTIDE SEQUENCE [LARGE SCALE GENOMIC DNA]</scope>
    <source>
        <strain evidence="7">Cs_M1</strain>
        <tissue evidence="7">Blood</tissue>
    </source>
</reference>
<comment type="caution">
    <text evidence="7">The sequence shown here is derived from an EMBL/GenBank/DDBJ whole genome shotgun (WGS) entry which is preliminary data.</text>
</comment>
<evidence type="ECO:0000256" key="5">
    <source>
        <dbReference type="PROSITE-ProRule" id="PRU01240"/>
    </source>
</evidence>
<dbReference type="GO" id="GO:0005829">
    <property type="term" value="C:cytosol"/>
    <property type="evidence" value="ECO:0007669"/>
    <property type="project" value="TreeGrafter"/>
</dbReference>
<dbReference type="PANTHER" id="PTHR43806:SF14">
    <property type="entry name" value="TRIPEPTIDYL-PEPTIDASE 2"/>
    <property type="match status" value="1"/>
</dbReference>
<dbReference type="Pfam" id="PF00082">
    <property type="entry name" value="Peptidase_S8"/>
    <property type="match status" value="1"/>
</dbReference>
<feature type="domain" description="Peptidase S8/S53" evidence="6">
    <location>
        <begin position="5"/>
        <end position="141"/>
    </location>
</feature>
<dbReference type="InterPro" id="IPR023828">
    <property type="entry name" value="Peptidase_S8_Ser-AS"/>
</dbReference>
<evidence type="ECO:0000256" key="2">
    <source>
        <dbReference type="ARBA" id="ARBA00022670"/>
    </source>
</evidence>
<keyword evidence="2" id="KW-0645">Protease</keyword>
<protein>
    <recommendedName>
        <fullName evidence="6">Peptidase S8/S53 domain-containing protein</fullName>
    </recommendedName>
</protein>
<dbReference type="Gene3D" id="3.40.50.200">
    <property type="entry name" value="Peptidase S8/S53 domain"/>
    <property type="match status" value="1"/>
</dbReference>
<evidence type="ECO:0000256" key="1">
    <source>
        <dbReference type="ARBA" id="ARBA00011073"/>
    </source>
</evidence>
<dbReference type="PROSITE" id="PS51892">
    <property type="entry name" value="SUBTILASE"/>
    <property type="match status" value="1"/>
</dbReference>
<dbReference type="InterPro" id="IPR050131">
    <property type="entry name" value="Peptidase_S8_subtilisin-like"/>
</dbReference>
<dbReference type="InterPro" id="IPR036852">
    <property type="entry name" value="Peptidase_S8/S53_dom_sf"/>
</dbReference>
<evidence type="ECO:0000313" key="8">
    <source>
        <dbReference type="Proteomes" id="UP001356427"/>
    </source>
</evidence>
<gene>
    <name evidence="7" type="ORF">J4Q44_G00052430</name>
</gene>
<feature type="non-terminal residue" evidence="7">
    <location>
        <position position="147"/>
    </location>
</feature>
<organism evidence="7 8">
    <name type="scientific">Coregonus suidteri</name>
    <dbReference type="NCBI Taxonomy" id="861788"/>
    <lineage>
        <taxon>Eukaryota</taxon>
        <taxon>Metazoa</taxon>
        <taxon>Chordata</taxon>
        <taxon>Craniata</taxon>
        <taxon>Vertebrata</taxon>
        <taxon>Euteleostomi</taxon>
        <taxon>Actinopterygii</taxon>
        <taxon>Neopterygii</taxon>
        <taxon>Teleostei</taxon>
        <taxon>Protacanthopterygii</taxon>
        <taxon>Salmoniformes</taxon>
        <taxon>Salmonidae</taxon>
        <taxon>Coregoninae</taxon>
        <taxon>Coregonus</taxon>
    </lineage>
</organism>
<dbReference type="Proteomes" id="UP001356427">
    <property type="component" value="Unassembled WGS sequence"/>
</dbReference>
<accession>A0AAN8MG31</accession>
<dbReference type="AlphaFoldDB" id="A0AAN8MG31"/>